<gene>
    <name evidence="2" type="ORF">LQ50_16735</name>
</gene>
<accession>A0A0B0IE75</accession>
<keyword evidence="3" id="KW-1185">Reference proteome</keyword>
<dbReference type="eggNOG" id="COG0584">
    <property type="taxonomic scope" value="Bacteria"/>
</dbReference>
<organism evidence="2 3">
    <name type="scientific">Halalkalibacter okhensis</name>
    <dbReference type="NCBI Taxonomy" id="333138"/>
    <lineage>
        <taxon>Bacteria</taxon>
        <taxon>Bacillati</taxon>
        <taxon>Bacillota</taxon>
        <taxon>Bacilli</taxon>
        <taxon>Bacillales</taxon>
        <taxon>Bacillaceae</taxon>
        <taxon>Halalkalibacter</taxon>
    </lineage>
</organism>
<dbReference type="PANTHER" id="PTHR46211:SF1">
    <property type="entry name" value="GLYCEROPHOSPHODIESTER PHOSPHODIESTERASE, CYTOPLASMIC"/>
    <property type="match status" value="1"/>
</dbReference>
<dbReference type="Proteomes" id="UP000030832">
    <property type="component" value="Unassembled WGS sequence"/>
</dbReference>
<dbReference type="GO" id="GO:0006629">
    <property type="term" value="P:lipid metabolic process"/>
    <property type="evidence" value="ECO:0007669"/>
    <property type="project" value="InterPro"/>
</dbReference>
<dbReference type="SUPFAM" id="SSF51695">
    <property type="entry name" value="PLC-like phosphodiesterases"/>
    <property type="match status" value="1"/>
</dbReference>
<dbReference type="Pfam" id="PF03009">
    <property type="entry name" value="GDPD"/>
    <property type="match status" value="1"/>
</dbReference>
<evidence type="ECO:0000313" key="3">
    <source>
        <dbReference type="Proteomes" id="UP000030832"/>
    </source>
</evidence>
<name>A0A0B0IE75_9BACI</name>
<dbReference type="AlphaFoldDB" id="A0A0B0IE75"/>
<dbReference type="PANTHER" id="PTHR46211">
    <property type="entry name" value="GLYCEROPHOSPHORYL DIESTER PHOSPHODIESTERASE"/>
    <property type="match status" value="1"/>
</dbReference>
<dbReference type="GO" id="GO:0008081">
    <property type="term" value="F:phosphoric diester hydrolase activity"/>
    <property type="evidence" value="ECO:0007669"/>
    <property type="project" value="InterPro"/>
</dbReference>
<comment type="caution">
    <text evidence="2">The sequence shown here is derived from an EMBL/GenBank/DDBJ whole genome shotgun (WGS) entry which is preliminary data.</text>
</comment>
<reference evidence="2 3" key="1">
    <citation type="submission" date="2014-09" db="EMBL/GenBank/DDBJ databases">
        <title>Genome sequencing and annotation of Bacillus Okhensis strain Kh10-101T.</title>
        <authorList>
            <person name="Prakash J.S."/>
        </authorList>
    </citation>
    <scope>NUCLEOTIDE SEQUENCE [LARGE SCALE GENOMIC DNA]</scope>
    <source>
        <strain evidence="3">Kh10-101T</strain>
    </source>
</reference>
<dbReference type="STRING" id="333138.LQ50_16735"/>
<dbReference type="EMBL" id="JRJU01000022">
    <property type="protein sequence ID" value="KHF39192.1"/>
    <property type="molecule type" value="Genomic_DNA"/>
</dbReference>
<dbReference type="InterPro" id="IPR030395">
    <property type="entry name" value="GP_PDE_dom"/>
</dbReference>
<proteinExistence type="predicted"/>
<dbReference type="InterPro" id="IPR017946">
    <property type="entry name" value="PLC-like_Pdiesterase_TIM-brl"/>
</dbReference>
<evidence type="ECO:0000313" key="2">
    <source>
        <dbReference type="EMBL" id="KHF39192.1"/>
    </source>
</evidence>
<dbReference type="PROSITE" id="PS51704">
    <property type="entry name" value="GP_PDE"/>
    <property type="match status" value="1"/>
</dbReference>
<protein>
    <recommendedName>
        <fullName evidence="1">GP-PDE domain-containing protein</fullName>
    </recommendedName>
</protein>
<feature type="domain" description="GP-PDE" evidence="1">
    <location>
        <begin position="11"/>
        <end position="247"/>
    </location>
</feature>
<sequence length="256" mass="28997">MERGVEIVNQTKIFAHRGFSSQYPENTMAAFKAAVAANADGIELDVQLTKDEVPIVIHDETLDRTTSGTGLVQSHTLKEIKTLSSGAWFSERFQDEQVPTLEEVFVWSKNQQIVLNIELKGRTCDRQKVSSIIFPLIEKHRLEDQVIISSFDHKVIALCKEQAPMLETAIIAFAVLHEPVTYLRNVQTLGYHFYYKSLLDEEIAALIKSGIRLRPYTVNDVDQIKRFITLGCEAIITDQPKKAVDIRSCSFNKSIK</sequence>
<dbReference type="Gene3D" id="3.20.20.190">
    <property type="entry name" value="Phosphatidylinositol (PI) phosphodiesterase"/>
    <property type="match status" value="1"/>
</dbReference>
<evidence type="ECO:0000259" key="1">
    <source>
        <dbReference type="PROSITE" id="PS51704"/>
    </source>
</evidence>